<dbReference type="Proteomes" id="UP000828390">
    <property type="component" value="Unassembled WGS sequence"/>
</dbReference>
<name>A0A9D4N574_DREPO</name>
<sequence length="155" mass="17536">MIYYKIEGNSINNLVDLPASKYLTPRSVYCNLESVLTPVTSRTRAASHHNNHIITNTGSTLHLQTPLSTASCHGLYRCGINYQPAPLRLPTWYPSRGSCRPNPSRGYHFQLLLFQMRRELCQRGIIPWQRYASWIGHSDGGYSQLANRGSLLCIS</sequence>
<proteinExistence type="predicted"/>
<comment type="caution">
    <text evidence="1">The sequence shown here is derived from an EMBL/GenBank/DDBJ whole genome shotgun (WGS) entry which is preliminary data.</text>
</comment>
<evidence type="ECO:0000313" key="2">
    <source>
        <dbReference type="Proteomes" id="UP000828390"/>
    </source>
</evidence>
<dbReference type="AlphaFoldDB" id="A0A9D4N574"/>
<reference evidence="1" key="1">
    <citation type="journal article" date="2019" name="bioRxiv">
        <title>The Genome of the Zebra Mussel, Dreissena polymorpha: A Resource for Invasive Species Research.</title>
        <authorList>
            <person name="McCartney M.A."/>
            <person name="Auch B."/>
            <person name="Kono T."/>
            <person name="Mallez S."/>
            <person name="Zhang Y."/>
            <person name="Obille A."/>
            <person name="Becker A."/>
            <person name="Abrahante J.E."/>
            <person name="Garbe J."/>
            <person name="Badalamenti J.P."/>
            <person name="Herman A."/>
            <person name="Mangelson H."/>
            <person name="Liachko I."/>
            <person name="Sullivan S."/>
            <person name="Sone E.D."/>
            <person name="Koren S."/>
            <person name="Silverstein K.A.T."/>
            <person name="Beckman K.B."/>
            <person name="Gohl D.M."/>
        </authorList>
    </citation>
    <scope>NUCLEOTIDE SEQUENCE</scope>
    <source>
        <strain evidence="1">Duluth1</strain>
        <tissue evidence="1">Whole animal</tissue>
    </source>
</reference>
<gene>
    <name evidence="1" type="ORF">DPMN_011501</name>
</gene>
<organism evidence="1 2">
    <name type="scientific">Dreissena polymorpha</name>
    <name type="common">Zebra mussel</name>
    <name type="synonym">Mytilus polymorpha</name>
    <dbReference type="NCBI Taxonomy" id="45954"/>
    <lineage>
        <taxon>Eukaryota</taxon>
        <taxon>Metazoa</taxon>
        <taxon>Spiralia</taxon>
        <taxon>Lophotrochozoa</taxon>
        <taxon>Mollusca</taxon>
        <taxon>Bivalvia</taxon>
        <taxon>Autobranchia</taxon>
        <taxon>Heteroconchia</taxon>
        <taxon>Euheterodonta</taxon>
        <taxon>Imparidentia</taxon>
        <taxon>Neoheterodontei</taxon>
        <taxon>Myida</taxon>
        <taxon>Dreissenoidea</taxon>
        <taxon>Dreissenidae</taxon>
        <taxon>Dreissena</taxon>
    </lineage>
</organism>
<accession>A0A9D4N574</accession>
<reference evidence="1" key="2">
    <citation type="submission" date="2020-11" db="EMBL/GenBank/DDBJ databases">
        <authorList>
            <person name="McCartney M.A."/>
            <person name="Auch B."/>
            <person name="Kono T."/>
            <person name="Mallez S."/>
            <person name="Becker A."/>
            <person name="Gohl D.M."/>
            <person name="Silverstein K.A.T."/>
            <person name="Koren S."/>
            <person name="Bechman K.B."/>
            <person name="Herman A."/>
            <person name="Abrahante J.E."/>
            <person name="Garbe J."/>
        </authorList>
    </citation>
    <scope>NUCLEOTIDE SEQUENCE</scope>
    <source>
        <strain evidence="1">Duluth1</strain>
        <tissue evidence="1">Whole animal</tissue>
    </source>
</reference>
<protein>
    <submittedName>
        <fullName evidence="1">Uncharacterized protein</fullName>
    </submittedName>
</protein>
<keyword evidence="2" id="KW-1185">Reference proteome</keyword>
<evidence type="ECO:0000313" key="1">
    <source>
        <dbReference type="EMBL" id="KAH3887484.1"/>
    </source>
</evidence>
<dbReference type="EMBL" id="JAIWYP010000001">
    <property type="protein sequence ID" value="KAH3887484.1"/>
    <property type="molecule type" value="Genomic_DNA"/>
</dbReference>